<dbReference type="EMBL" id="SRLO01000175">
    <property type="protein sequence ID" value="TNN69503.1"/>
    <property type="molecule type" value="Genomic_DNA"/>
</dbReference>
<evidence type="ECO:0000313" key="3">
    <source>
        <dbReference type="Proteomes" id="UP000314294"/>
    </source>
</evidence>
<organism evidence="2 3">
    <name type="scientific">Liparis tanakae</name>
    <name type="common">Tanaka's snailfish</name>
    <dbReference type="NCBI Taxonomy" id="230148"/>
    <lineage>
        <taxon>Eukaryota</taxon>
        <taxon>Metazoa</taxon>
        <taxon>Chordata</taxon>
        <taxon>Craniata</taxon>
        <taxon>Vertebrata</taxon>
        <taxon>Euteleostomi</taxon>
        <taxon>Actinopterygii</taxon>
        <taxon>Neopterygii</taxon>
        <taxon>Teleostei</taxon>
        <taxon>Neoteleostei</taxon>
        <taxon>Acanthomorphata</taxon>
        <taxon>Eupercaria</taxon>
        <taxon>Perciformes</taxon>
        <taxon>Cottioidei</taxon>
        <taxon>Cottales</taxon>
        <taxon>Liparidae</taxon>
        <taxon>Liparis</taxon>
    </lineage>
</organism>
<name>A0A4Z2HWY1_9TELE</name>
<keyword evidence="3" id="KW-1185">Reference proteome</keyword>
<evidence type="ECO:0000256" key="1">
    <source>
        <dbReference type="SAM" id="MobiDB-lite"/>
    </source>
</evidence>
<sequence length="73" mass="7541">MLCESDACLPNFALLSLKEKPPSPAPSLAPLAPSDTEPSTAKQPASLFLALTTSRSATLNIDGEGEGIADTNR</sequence>
<accession>A0A4Z2HWY1</accession>
<reference evidence="2 3" key="1">
    <citation type="submission" date="2019-03" db="EMBL/GenBank/DDBJ databases">
        <title>First draft genome of Liparis tanakae, snailfish: a comprehensive survey of snailfish specific genes.</title>
        <authorList>
            <person name="Kim W."/>
            <person name="Song I."/>
            <person name="Jeong J.-H."/>
            <person name="Kim D."/>
            <person name="Kim S."/>
            <person name="Ryu S."/>
            <person name="Song J.Y."/>
            <person name="Lee S.K."/>
        </authorList>
    </citation>
    <scope>NUCLEOTIDE SEQUENCE [LARGE SCALE GENOMIC DNA]</scope>
    <source>
        <tissue evidence="2">Muscle</tissue>
    </source>
</reference>
<dbReference type="AlphaFoldDB" id="A0A4Z2HWY1"/>
<feature type="region of interest" description="Disordered" evidence="1">
    <location>
        <begin position="19"/>
        <end position="42"/>
    </location>
</feature>
<proteinExistence type="predicted"/>
<dbReference type="Proteomes" id="UP000314294">
    <property type="component" value="Unassembled WGS sequence"/>
</dbReference>
<gene>
    <name evidence="2" type="ORF">EYF80_020337</name>
</gene>
<comment type="caution">
    <text evidence="2">The sequence shown here is derived from an EMBL/GenBank/DDBJ whole genome shotgun (WGS) entry which is preliminary data.</text>
</comment>
<evidence type="ECO:0000313" key="2">
    <source>
        <dbReference type="EMBL" id="TNN69503.1"/>
    </source>
</evidence>
<protein>
    <submittedName>
        <fullName evidence="2">Uncharacterized protein</fullName>
    </submittedName>
</protein>